<evidence type="ECO:0000256" key="2">
    <source>
        <dbReference type="ARBA" id="ARBA00023295"/>
    </source>
</evidence>
<dbReference type="RefSeq" id="WP_201638120.1">
    <property type="nucleotide sequence ID" value="NZ_JAEQNB010000008.1"/>
</dbReference>
<name>A0ABS1JFR7_9BACL</name>
<dbReference type="InterPro" id="IPR023186">
    <property type="entry name" value="IUNH"/>
</dbReference>
<evidence type="ECO:0000256" key="1">
    <source>
        <dbReference type="ARBA" id="ARBA00022801"/>
    </source>
</evidence>
<dbReference type="CDD" id="cd00455">
    <property type="entry name" value="nuc_hydro"/>
    <property type="match status" value="1"/>
</dbReference>
<keyword evidence="5" id="KW-1185">Reference proteome</keyword>
<dbReference type="PANTHER" id="PTHR12304:SF4">
    <property type="entry name" value="URIDINE NUCLEOSIDASE"/>
    <property type="match status" value="1"/>
</dbReference>
<accession>A0ABS1JFR7</accession>
<comment type="caution">
    <text evidence="4">The sequence shown here is derived from an EMBL/GenBank/DDBJ whole genome shotgun (WGS) entry which is preliminary data.</text>
</comment>
<feature type="domain" description="Inosine/uridine-preferring nucleoside hydrolase" evidence="3">
    <location>
        <begin position="6"/>
        <end position="283"/>
    </location>
</feature>
<organism evidence="4 5">
    <name type="scientific">Tumebacillus amylolyticus</name>
    <dbReference type="NCBI Taxonomy" id="2801339"/>
    <lineage>
        <taxon>Bacteria</taxon>
        <taxon>Bacillati</taxon>
        <taxon>Bacillota</taxon>
        <taxon>Bacilli</taxon>
        <taxon>Bacillales</taxon>
        <taxon>Alicyclobacillaceae</taxon>
        <taxon>Tumebacillus</taxon>
    </lineage>
</organism>
<dbReference type="PANTHER" id="PTHR12304">
    <property type="entry name" value="INOSINE-URIDINE PREFERRING NUCLEOSIDE HYDROLASE"/>
    <property type="match status" value="1"/>
</dbReference>
<gene>
    <name evidence="4" type="ORF">JJB07_21255</name>
</gene>
<dbReference type="Pfam" id="PF01156">
    <property type="entry name" value="IU_nuc_hydro"/>
    <property type="match status" value="1"/>
</dbReference>
<dbReference type="EMBL" id="JAEQNB010000008">
    <property type="protein sequence ID" value="MBL0389126.1"/>
    <property type="molecule type" value="Genomic_DNA"/>
</dbReference>
<evidence type="ECO:0000313" key="4">
    <source>
        <dbReference type="EMBL" id="MBL0389126.1"/>
    </source>
</evidence>
<dbReference type="InterPro" id="IPR001910">
    <property type="entry name" value="Inosine/uridine_hydrolase_dom"/>
</dbReference>
<dbReference type="Proteomes" id="UP000602284">
    <property type="component" value="Unassembled WGS sequence"/>
</dbReference>
<keyword evidence="2" id="KW-0326">Glycosidase</keyword>
<evidence type="ECO:0000259" key="3">
    <source>
        <dbReference type="Pfam" id="PF01156"/>
    </source>
</evidence>
<dbReference type="SUPFAM" id="SSF53590">
    <property type="entry name" value="Nucleoside hydrolase"/>
    <property type="match status" value="1"/>
</dbReference>
<proteinExistence type="predicted"/>
<keyword evidence="1 4" id="KW-0378">Hydrolase</keyword>
<dbReference type="GO" id="GO:0016787">
    <property type="term" value="F:hydrolase activity"/>
    <property type="evidence" value="ECO:0007669"/>
    <property type="project" value="UniProtKB-KW"/>
</dbReference>
<protein>
    <submittedName>
        <fullName evidence="4">Nucleoside hydrolase</fullName>
    </submittedName>
</protein>
<evidence type="ECO:0000313" key="5">
    <source>
        <dbReference type="Proteomes" id="UP000602284"/>
    </source>
</evidence>
<dbReference type="Gene3D" id="3.90.245.10">
    <property type="entry name" value="Ribonucleoside hydrolase-like"/>
    <property type="match status" value="1"/>
</dbReference>
<dbReference type="InterPro" id="IPR036452">
    <property type="entry name" value="Ribo_hydro-like"/>
</dbReference>
<sequence>MRKKAVLFVDGGVDDVFALWYAVRDPRVEVVGIVGGYGNMPRDITVRNVKWLLRQLGREDIPVFAGCERGMTGENPKFYPEIHGSQGLGLLELPLVVEQAAELPELMKILTPEVVVVELGRMTSLAVLKLLYGERWRGMQVFAMGGAFGVGNVSEVAEANMFGDPVAARLVLTSNANVTLFPLNVTQKAVLTPEMVAQTPLVPVFEPYFKYYQGRDPKRSGAPLHDLLPVFALHREEAVRFIRREVDVVTENGRCRGQTIADFRPGAKESGTRIAWEFQESVFVQDVMQILKK</sequence>
<reference evidence="4 5" key="1">
    <citation type="submission" date="2021-01" db="EMBL/GenBank/DDBJ databases">
        <title>Tumebacillus sp. strain ITR2 16S ribosomal RNA gene Genome sequencing and assembly.</title>
        <authorList>
            <person name="Kang M."/>
        </authorList>
    </citation>
    <scope>NUCLEOTIDE SEQUENCE [LARGE SCALE GENOMIC DNA]</scope>
    <source>
        <strain evidence="4 5">ITR2</strain>
    </source>
</reference>